<dbReference type="CDD" id="cd02440">
    <property type="entry name" value="AdoMet_MTases"/>
    <property type="match status" value="1"/>
</dbReference>
<dbReference type="SMART" id="SM00091">
    <property type="entry name" value="PAS"/>
    <property type="match status" value="2"/>
</dbReference>
<dbReference type="SUPFAM" id="SSF53335">
    <property type="entry name" value="S-adenosyl-L-methionine-dependent methyltransferases"/>
    <property type="match status" value="1"/>
</dbReference>
<dbReference type="InterPro" id="IPR029063">
    <property type="entry name" value="SAM-dependent_MTases_sf"/>
</dbReference>
<feature type="coiled-coil region" evidence="6">
    <location>
        <begin position="420"/>
        <end position="503"/>
    </location>
</feature>
<keyword evidence="3 10" id="KW-0489">Methyltransferase</keyword>
<dbReference type="CDD" id="cd00130">
    <property type="entry name" value="PAS"/>
    <property type="match status" value="2"/>
</dbReference>
<dbReference type="InterPro" id="IPR000780">
    <property type="entry name" value="CheR_MeTrfase"/>
</dbReference>
<dbReference type="RefSeq" id="WP_398283565.1">
    <property type="nucleotide sequence ID" value="NZ_JBITLV010000006.1"/>
</dbReference>
<evidence type="ECO:0000313" key="11">
    <source>
        <dbReference type="Proteomes" id="UP001612915"/>
    </source>
</evidence>
<dbReference type="Pfam" id="PF03705">
    <property type="entry name" value="CheR_N"/>
    <property type="match status" value="1"/>
</dbReference>
<evidence type="ECO:0000256" key="4">
    <source>
        <dbReference type="ARBA" id="ARBA00022679"/>
    </source>
</evidence>
<dbReference type="PRINTS" id="PR00996">
    <property type="entry name" value="CHERMTFRASE"/>
</dbReference>
<dbReference type="PROSITE" id="PS50112">
    <property type="entry name" value="PAS"/>
    <property type="match status" value="1"/>
</dbReference>
<dbReference type="InterPro" id="IPR000700">
    <property type="entry name" value="PAS-assoc_C"/>
</dbReference>
<accession>A0ABW8AS13</accession>
<proteinExistence type="predicted"/>
<keyword evidence="5" id="KW-0949">S-adenosyl-L-methionine</keyword>
<dbReference type="PROSITE" id="PS50113">
    <property type="entry name" value="PAC"/>
    <property type="match status" value="1"/>
</dbReference>
<dbReference type="InterPro" id="IPR050903">
    <property type="entry name" value="Bact_Chemotaxis_MeTrfase"/>
</dbReference>
<protein>
    <recommendedName>
        <fullName evidence="2">protein-glutamate O-methyltransferase</fullName>
        <ecNumber evidence="2">2.1.1.80</ecNumber>
    </recommendedName>
</protein>
<evidence type="ECO:0000313" key="10">
    <source>
        <dbReference type="EMBL" id="MFI7589156.1"/>
    </source>
</evidence>
<keyword evidence="11" id="KW-1185">Reference proteome</keyword>
<dbReference type="SUPFAM" id="SSF90257">
    <property type="entry name" value="Myosin rod fragments"/>
    <property type="match status" value="1"/>
</dbReference>
<evidence type="ECO:0000256" key="5">
    <source>
        <dbReference type="ARBA" id="ARBA00022691"/>
    </source>
</evidence>
<gene>
    <name evidence="10" type="ORF">ACIB24_18995</name>
</gene>
<evidence type="ECO:0000259" key="8">
    <source>
        <dbReference type="PROSITE" id="PS50113"/>
    </source>
</evidence>
<dbReference type="InterPro" id="IPR000014">
    <property type="entry name" value="PAS"/>
</dbReference>
<dbReference type="GO" id="GO:0008168">
    <property type="term" value="F:methyltransferase activity"/>
    <property type="evidence" value="ECO:0007669"/>
    <property type="project" value="UniProtKB-KW"/>
</dbReference>
<dbReference type="PANTHER" id="PTHR24422:SF10">
    <property type="entry name" value="CHEMOTAXIS PROTEIN METHYLTRANSFERASE 2"/>
    <property type="match status" value="1"/>
</dbReference>
<evidence type="ECO:0000256" key="1">
    <source>
        <dbReference type="ARBA" id="ARBA00001541"/>
    </source>
</evidence>
<dbReference type="EC" id="2.1.1.80" evidence="2"/>
<comment type="caution">
    <text evidence="10">The sequence shown here is derived from an EMBL/GenBank/DDBJ whole genome shotgun (WGS) entry which is preliminary data.</text>
</comment>
<organism evidence="10 11">
    <name type="scientific">Spongisporangium articulatum</name>
    <dbReference type="NCBI Taxonomy" id="3362603"/>
    <lineage>
        <taxon>Bacteria</taxon>
        <taxon>Bacillati</taxon>
        <taxon>Actinomycetota</taxon>
        <taxon>Actinomycetes</taxon>
        <taxon>Kineosporiales</taxon>
        <taxon>Kineosporiaceae</taxon>
        <taxon>Spongisporangium</taxon>
    </lineage>
</organism>
<reference evidence="10 11" key="1">
    <citation type="submission" date="2024-10" db="EMBL/GenBank/DDBJ databases">
        <title>The Natural Products Discovery Center: Release of the First 8490 Sequenced Strains for Exploring Actinobacteria Biosynthetic Diversity.</title>
        <authorList>
            <person name="Kalkreuter E."/>
            <person name="Kautsar S.A."/>
            <person name="Yang D."/>
            <person name="Bader C.D."/>
            <person name="Teijaro C.N."/>
            <person name="Fluegel L."/>
            <person name="Davis C.M."/>
            <person name="Simpson J.R."/>
            <person name="Lauterbach L."/>
            <person name="Steele A.D."/>
            <person name="Gui C."/>
            <person name="Meng S."/>
            <person name="Li G."/>
            <person name="Viehrig K."/>
            <person name="Ye F."/>
            <person name="Su P."/>
            <person name="Kiefer A.F."/>
            <person name="Nichols A."/>
            <person name="Cepeda A.J."/>
            <person name="Yan W."/>
            <person name="Fan B."/>
            <person name="Jiang Y."/>
            <person name="Adhikari A."/>
            <person name="Zheng C.-J."/>
            <person name="Schuster L."/>
            <person name="Cowan T.M."/>
            <person name="Smanski M.J."/>
            <person name="Chevrette M.G."/>
            <person name="De Carvalho L.P.S."/>
            <person name="Shen B."/>
        </authorList>
    </citation>
    <scope>NUCLEOTIDE SEQUENCE [LARGE SCALE GENOMIC DNA]</scope>
    <source>
        <strain evidence="10 11">NPDC049639</strain>
    </source>
</reference>
<dbReference type="EMBL" id="JBITLV010000006">
    <property type="protein sequence ID" value="MFI7589156.1"/>
    <property type="molecule type" value="Genomic_DNA"/>
</dbReference>
<dbReference type="InterPro" id="IPR013656">
    <property type="entry name" value="PAS_4"/>
</dbReference>
<dbReference type="InterPro" id="IPR013767">
    <property type="entry name" value="PAS_fold"/>
</dbReference>
<dbReference type="Gene3D" id="1.10.155.10">
    <property type="entry name" value="Chemotaxis receptor methyltransferase CheR, N-terminal domain"/>
    <property type="match status" value="1"/>
</dbReference>
<dbReference type="InterPro" id="IPR022641">
    <property type="entry name" value="CheR_N"/>
</dbReference>
<dbReference type="InterPro" id="IPR036804">
    <property type="entry name" value="CheR_N_sf"/>
</dbReference>
<name>A0ABW8AS13_9ACTN</name>
<evidence type="ECO:0000259" key="9">
    <source>
        <dbReference type="PROSITE" id="PS50123"/>
    </source>
</evidence>
<dbReference type="GO" id="GO:0032259">
    <property type="term" value="P:methylation"/>
    <property type="evidence" value="ECO:0007669"/>
    <property type="project" value="UniProtKB-KW"/>
</dbReference>
<dbReference type="Pfam" id="PF08448">
    <property type="entry name" value="PAS_4"/>
    <property type="match status" value="1"/>
</dbReference>
<dbReference type="SMART" id="SM00138">
    <property type="entry name" value="MeTrc"/>
    <property type="match status" value="1"/>
</dbReference>
<feature type="domain" description="PAS" evidence="7">
    <location>
        <begin position="507"/>
        <end position="577"/>
    </location>
</feature>
<comment type="catalytic activity">
    <reaction evidence="1">
        <text>L-glutamyl-[protein] + S-adenosyl-L-methionine = [protein]-L-glutamate 5-O-methyl ester + S-adenosyl-L-homocysteine</text>
        <dbReference type="Rhea" id="RHEA:24452"/>
        <dbReference type="Rhea" id="RHEA-COMP:10208"/>
        <dbReference type="Rhea" id="RHEA-COMP:10311"/>
        <dbReference type="ChEBI" id="CHEBI:29973"/>
        <dbReference type="ChEBI" id="CHEBI:57856"/>
        <dbReference type="ChEBI" id="CHEBI:59789"/>
        <dbReference type="ChEBI" id="CHEBI:82795"/>
        <dbReference type="EC" id="2.1.1.80"/>
    </reaction>
</comment>
<dbReference type="Gene3D" id="3.40.50.150">
    <property type="entry name" value="Vaccinia Virus protein VP39"/>
    <property type="match status" value="1"/>
</dbReference>
<evidence type="ECO:0000256" key="3">
    <source>
        <dbReference type="ARBA" id="ARBA00022603"/>
    </source>
</evidence>
<dbReference type="Proteomes" id="UP001612915">
    <property type="component" value="Unassembled WGS sequence"/>
</dbReference>
<dbReference type="Gene3D" id="3.30.450.20">
    <property type="entry name" value="PAS domain"/>
    <property type="match status" value="2"/>
</dbReference>
<evidence type="ECO:0000256" key="6">
    <source>
        <dbReference type="SAM" id="Coils"/>
    </source>
</evidence>
<dbReference type="PANTHER" id="PTHR24422">
    <property type="entry name" value="CHEMOTAXIS PROTEIN METHYLTRANSFERASE"/>
    <property type="match status" value="1"/>
</dbReference>
<dbReference type="InterPro" id="IPR035965">
    <property type="entry name" value="PAS-like_dom_sf"/>
</dbReference>
<dbReference type="NCBIfam" id="TIGR00229">
    <property type="entry name" value="sensory_box"/>
    <property type="match status" value="2"/>
</dbReference>
<keyword evidence="4" id="KW-0808">Transferase</keyword>
<sequence>MTDQPSAEAEAPPEAPDPHFEALLEYVKESRGFDFTGYKRSSLVRRVNRQMQIVGIDSYEAYRDYLQVQPDEFTALFNTVLINVTSFFRDADSWAHLRNEVLPDLVARKEHDDIRVWSAGCATGEEAYTLALILAEHLGMDEFRRRVKIYATDVDEEALATARQATFTERDLRGVPRELVEKYFEGAAHRLTFVKELRRSVIFGRNDLVQDAPISHIDLLVCRNTLMYFNAETQATIVGRLHFALENAGVLFLGKAEMLLSHGALFTPIDLKRRFFAKVVSPVRDRGMLVGNHQVENGTSDGDELSRLRQEGMNASPVAQIVIDRDGRTVLSNQRADMLFGLTSREIGRPFQDLDISYRPIDLRTPIGQAVTERRPVWVRDVEWTRGSNTVYLDTQIVPLVDRDGTLLGTSLFFSDVSRYRQLQGELEQAHRQLETAYEELQSTNEELETTNEELQSTVEELETTNEELQSTNEELETMNEELQSMNDELQSSNEELRERTTQFSELNAFMESVLTAMQAGVVVVDRDLQVQVWNARSEELWGLRQEETVGQHLLNLDVGLPVERLRPLIRQVLTDEELPSPLELSAVNRRGRAIDVAVTVSPLRQASVGTTGALIVVSAPG</sequence>
<dbReference type="Pfam" id="PF01739">
    <property type="entry name" value="CheR"/>
    <property type="match status" value="1"/>
</dbReference>
<dbReference type="SUPFAM" id="SSF47757">
    <property type="entry name" value="Chemotaxis receptor methyltransferase CheR, N-terminal domain"/>
    <property type="match status" value="1"/>
</dbReference>
<dbReference type="SUPFAM" id="SSF55785">
    <property type="entry name" value="PYP-like sensor domain (PAS domain)"/>
    <property type="match status" value="2"/>
</dbReference>
<dbReference type="PROSITE" id="PS50123">
    <property type="entry name" value="CHER"/>
    <property type="match status" value="1"/>
</dbReference>
<evidence type="ECO:0000259" key="7">
    <source>
        <dbReference type="PROSITE" id="PS50112"/>
    </source>
</evidence>
<dbReference type="InterPro" id="IPR022642">
    <property type="entry name" value="CheR_C"/>
</dbReference>
<evidence type="ECO:0000256" key="2">
    <source>
        <dbReference type="ARBA" id="ARBA00012534"/>
    </source>
</evidence>
<dbReference type="Pfam" id="PF00989">
    <property type="entry name" value="PAS"/>
    <property type="match status" value="1"/>
</dbReference>
<keyword evidence="6" id="KW-0175">Coiled coil</keyword>
<feature type="domain" description="CheR-type methyltransferase" evidence="9">
    <location>
        <begin position="8"/>
        <end position="259"/>
    </location>
</feature>
<feature type="domain" description="PAC" evidence="8">
    <location>
        <begin position="375"/>
        <end position="429"/>
    </location>
</feature>
<dbReference type="Gene3D" id="1.20.1480.30">
    <property type="entry name" value="Designed four-helix bundle protein"/>
    <property type="match status" value="1"/>
</dbReference>